<dbReference type="Pfam" id="PF04616">
    <property type="entry name" value="Glyco_hydro_43"/>
    <property type="match status" value="1"/>
</dbReference>
<dbReference type="PANTHER" id="PTHR43772">
    <property type="entry name" value="ENDO-1,4-BETA-XYLANASE"/>
    <property type="match status" value="1"/>
</dbReference>
<evidence type="ECO:0000256" key="2">
    <source>
        <dbReference type="ARBA" id="ARBA00022801"/>
    </source>
</evidence>
<evidence type="ECO:0000256" key="1">
    <source>
        <dbReference type="ARBA" id="ARBA00009865"/>
    </source>
</evidence>
<dbReference type="PANTHER" id="PTHR43772:SF2">
    <property type="entry name" value="PUTATIVE (AFU_ORTHOLOGUE AFUA_2G04480)-RELATED"/>
    <property type="match status" value="1"/>
</dbReference>
<protein>
    <submittedName>
        <fullName evidence="5">Xylosidase/arabinosidase</fullName>
    </submittedName>
</protein>
<dbReference type="InterPro" id="IPR052176">
    <property type="entry name" value="Glycosyl_Hydrlase_43_Enz"/>
</dbReference>
<dbReference type="AlphaFoldDB" id="A0A5J4RX33"/>
<dbReference type="SUPFAM" id="SSF75005">
    <property type="entry name" value="Arabinanase/levansucrase/invertase"/>
    <property type="match status" value="1"/>
</dbReference>
<dbReference type="Gene3D" id="2.115.10.20">
    <property type="entry name" value="Glycosyl hydrolase domain, family 43"/>
    <property type="match status" value="1"/>
</dbReference>
<keyword evidence="3" id="KW-0119">Carbohydrate metabolism</keyword>
<dbReference type="EMBL" id="SNRY01000691">
    <property type="protein sequence ID" value="KAA6337533.1"/>
    <property type="molecule type" value="Genomic_DNA"/>
</dbReference>
<comment type="caution">
    <text evidence="5">The sequence shown here is derived from an EMBL/GenBank/DDBJ whole genome shotgun (WGS) entry which is preliminary data.</text>
</comment>
<dbReference type="InterPro" id="IPR023296">
    <property type="entry name" value="Glyco_hydro_beta-prop_sf"/>
</dbReference>
<keyword evidence="2" id="KW-0378">Hydrolase</keyword>
<organism evidence="5">
    <name type="scientific">termite gut metagenome</name>
    <dbReference type="NCBI Taxonomy" id="433724"/>
    <lineage>
        <taxon>unclassified sequences</taxon>
        <taxon>metagenomes</taxon>
        <taxon>organismal metagenomes</taxon>
    </lineage>
</organism>
<gene>
    <name evidence="5" type="ORF">EZS27_014386</name>
</gene>
<name>A0A5J4RX33_9ZZZZ</name>
<sequence length="443" mass="49669">GDCVIYASANDRKTLFARVTVGWQVQNPVLPYSWGMYIPDPEVHNFNGQLYVYGSLDGVPKAFCSPYYVSLTSRDMKRWESRGYSFSSFDKGCPYQGRILWDPDGSYYNGKYLLYGFFEPNSDDNNMFVLESDNPTGRFKNFRWVVGNKSGERVNGISAQIFGDDDGARYILYAPTQQPIEKNYPVIARLVDDNVIDESSVKNLGSYVRDFFEAPSMRKRGDTYYLIYAENCGPITHANHTPKRLSYATSKEIFGEYTYRGTIVTVEDIPNEVNIQGSIEPFGNDWYVFYHRGMNNVWNQRSLCIEKIEFDKDGLIKPVVPTSSGIAEGLNTSKPIYFNTAVTEKNCRFSNDGKYGSVVVNGTAGIGFRYVLFTGKEKKLTLQGEGLGSISNITVTANGKVIGQSAGGEQDIKLNNVKKGKAELVFSITSNGETKIETLHFGK</sequence>
<evidence type="ECO:0000313" key="5">
    <source>
        <dbReference type="EMBL" id="KAA6337533.1"/>
    </source>
</evidence>
<accession>A0A5J4RX33</accession>
<keyword evidence="4" id="KW-0326">Glycosidase</keyword>
<evidence type="ECO:0000256" key="4">
    <source>
        <dbReference type="ARBA" id="ARBA00023295"/>
    </source>
</evidence>
<dbReference type="GO" id="GO:0004553">
    <property type="term" value="F:hydrolase activity, hydrolyzing O-glycosyl compounds"/>
    <property type="evidence" value="ECO:0007669"/>
    <property type="project" value="InterPro"/>
</dbReference>
<dbReference type="GO" id="GO:0005975">
    <property type="term" value="P:carbohydrate metabolic process"/>
    <property type="evidence" value="ECO:0007669"/>
    <property type="project" value="InterPro"/>
</dbReference>
<comment type="similarity">
    <text evidence="1">Belongs to the glycosyl hydrolase 43 family.</text>
</comment>
<proteinExistence type="inferred from homology"/>
<dbReference type="InterPro" id="IPR006710">
    <property type="entry name" value="Glyco_hydro_43"/>
</dbReference>
<feature type="non-terminal residue" evidence="5">
    <location>
        <position position="1"/>
    </location>
</feature>
<reference evidence="5" key="1">
    <citation type="submission" date="2019-03" db="EMBL/GenBank/DDBJ databases">
        <title>Single cell metagenomics reveals metabolic interactions within the superorganism composed of flagellate Streblomastix strix and complex community of Bacteroidetes bacteria on its surface.</title>
        <authorList>
            <person name="Treitli S.C."/>
            <person name="Kolisko M."/>
            <person name="Husnik F."/>
            <person name="Keeling P."/>
            <person name="Hampl V."/>
        </authorList>
    </citation>
    <scope>NUCLEOTIDE SEQUENCE</scope>
    <source>
        <strain evidence="5">STM</strain>
    </source>
</reference>
<evidence type="ECO:0000256" key="3">
    <source>
        <dbReference type="ARBA" id="ARBA00023277"/>
    </source>
</evidence>